<reference evidence="2" key="1">
    <citation type="submission" date="2016-11" db="EMBL/GenBank/DDBJ databases">
        <authorList>
            <person name="Varghese N."/>
            <person name="Submissions S."/>
        </authorList>
    </citation>
    <scope>NUCLEOTIDE SEQUENCE [LARGE SCALE GENOMIC DNA]</scope>
    <source>
        <strain evidence="2">DSM 15212 / CIP 107654 / DViRD3</strain>
    </source>
</reference>
<dbReference type="STRING" id="1121301.SAMN02745912_01995"/>
<keyword evidence="2" id="KW-1185">Reference proteome</keyword>
<dbReference type="Gene3D" id="1.10.10.10">
    <property type="entry name" value="Winged helix-like DNA-binding domain superfamily/Winged helix DNA-binding domain"/>
    <property type="match status" value="1"/>
</dbReference>
<dbReference type="AlphaFoldDB" id="A0A1M6P3A0"/>
<organism evidence="1 2">
    <name type="scientific">Paramaledivibacter caminithermalis (strain DSM 15212 / CIP 107654 / DViRD3)</name>
    <name type="common">Clostridium caminithermale</name>
    <dbReference type="NCBI Taxonomy" id="1121301"/>
    <lineage>
        <taxon>Bacteria</taxon>
        <taxon>Bacillati</taxon>
        <taxon>Bacillota</taxon>
        <taxon>Clostridia</taxon>
        <taxon>Peptostreptococcales</taxon>
        <taxon>Caminicellaceae</taxon>
        <taxon>Paramaledivibacter</taxon>
    </lineage>
</organism>
<gene>
    <name evidence="1" type="ORF">SAMN02745912_01995</name>
</gene>
<dbReference type="EMBL" id="FRAG01000021">
    <property type="protein sequence ID" value="SHK02449.1"/>
    <property type="molecule type" value="Genomic_DNA"/>
</dbReference>
<sequence>MKGVIDVPDYIVIKLIEMLENYKMRPEDISQKLNITNIETASLLNRLLEKQYICKEEVRTSELYIENYYYVNLDKIDEIHDEILKMKSNEKIQYIAGETTRIVDIILSETIDKPGTKMQLSTINISEEEHTELLEKIKDLCEFIKKCGKTGKGKKYSMSLFFTERPDLGFYE</sequence>
<protein>
    <submittedName>
        <fullName evidence="1">Uncharacterized protein</fullName>
    </submittedName>
</protein>
<dbReference type="InterPro" id="IPR036388">
    <property type="entry name" value="WH-like_DNA-bd_sf"/>
</dbReference>
<evidence type="ECO:0000313" key="2">
    <source>
        <dbReference type="Proteomes" id="UP000184465"/>
    </source>
</evidence>
<proteinExistence type="predicted"/>
<evidence type="ECO:0000313" key="1">
    <source>
        <dbReference type="EMBL" id="SHK02449.1"/>
    </source>
</evidence>
<name>A0A1M6P3A0_PARC5</name>
<dbReference type="Proteomes" id="UP000184465">
    <property type="component" value="Unassembled WGS sequence"/>
</dbReference>
<accession>A0A1M6P3A0</accession>